<dbReference type="Gene3D" id="1.10.10.10">
    <property type="entry name" value="Winged helix-like DNA-binding domain superfamily/Winged helix DNA-binding domain"/>
    <property type="match status" value="1"/>
</dbReference>
<dbReference type="InterPro" id="IPR036390">
    <property type="entry name" value="WH_DNA-bd_sf"/>
</dbReference>
<evidence type="ECO:0000313" key="2">
    <source>
        <dbReference type="EMBL" id="MFN2975080.1"/>
    </source>
</evidence>
<keyword evidence="3" id="KW-1185">Reference proteome</keyword>
<dbReference type="InterPro" id="IPR039422">
    <property type="entry name" value="MarR/SlyA-like"/>
</dbReference>
<accession>A0ABW9KH29</accession>
<dbReference type="Pfam" id="PF01047">
    <property type="entry name" value="MarR"/>
    <property type="match status" value="1"/>
</dbReference>
<dbReference type="PROSITE" id="PS50995">
    <property type="entry name" value="HTH_MARR_2"/>
    <property type="match status" value="1"/>
</dbReference>
<evidence type="ECO:0000313" key="3">
    <source>
        <dbReference type="Proteomes" id="UP001634747"/>
    </source>
</evidence>
<dbReference type="InterPro" id="IPR036388">
    <property type="entry name" value="WH-like_DNA-bd_sf"/>
</dbReference>
<dbReference type="Proteomes" id="UP001634747">
    <property type="component" value="Unassembled WGS sequence"/>
</dbReference>
<dbReference type="SMART" id="SM00347">
    <property type="entry name" value="HTH_MARR"/>
    <property type="match status" value="1"/>
</dbReference>
<evidence type="ECO:0000259" key="1">
    <source>
        <dbReference type="PROSITE" id="PS50995"/>
    </source>
</evidence>
<reference evidence="2 3" key="1">
    <citation type="submission" date="2024-12" db="EMBL/GenBank/DDBJ databases">
        <authorList>
            <person name="Lee Y."/>
        </authorList>
    </citation>
    <scope>NUCLEOTIDE SEQUENCE [LARGE SCALE GENOMIC DNA]</scope>
    <source>
        <strain evidence="2 3">03SUJ4</strain>
    </source>
</reference>
<dbReference type="EMBL" id="JBJYXY010000001">
    <property type="protein sequence ID" value="MFN2975080.1"/>
    <property type="molecule type" value="Genomic_DNA"/>
</dbReference>
<dbReference type="PANTHER" id="PTHR33164:SF43">
    <property type="entry name" value="HTH-TYPE TRANSCRIPTIONAL REPRESSOR YETL"/>
    <property type="match status" value="1"/>
</dbReference>
<dbReference type="SUPFAM" id="SSF46785">
    <property type="entry name" value="Winged helix' DNA-binding domain"/>
    <property type="match status" value="1"/>
</dbReference>
<sequence length="159" mass="17024">MANGEQTEQETAAAPTAASVWLVLMKAHRSLAALMDQSIASLGIGLSDFILLEALLHKGAMSISQLGEKVQLANSSMTAAVDRLVQRGLVQRQSDGPDRRVRTVDLTPCGRALIQKLFAKHEQDIDALMQPLCPAERAALRSALKKLGLAAQSRLQNAG</sequence>
<feature type="domain" description="HTH marR-type" evidence="1">
    <location>
        <begin position="17"/>
        <end position="149"/>
    </location>
</feature>
<dbReference type="PRINTS" id="PR00598">
    <property type="entry name" value="HTHMARR"/>
</dbReference>
<name>A0ABW9KH29_9BACT</name>
<proteinExistence type="predicted"/>
<dbReference type="RefSeq" id="WP_263413382.1">
    <property type="nucleotide sequence ID" value="NZ_BAABBH010000001.1"/>
</dbReference>
<gene>
    <name evidence="2" type="ORF">ACK2TP_04840</name>
</gene>
<dbReference type="PANTHER" id="PTHR33164">
    <property type="entry name" value="TRANSCRIPTIONAL REGULATOR, MARR FAMILY"/>
    <property type="match status" value="1"/>
</dbReference>
<protein>
    <submittedName>
        <fullName evidence="2">MarR family winged helix-turn-helix transcriptional regulator</fullName>
    </submittedName>
</protein>
<dbReference type="InterPro" id="IPR000835">
    <property type="entry name" value="HTH_MarR-typ"/>
</dbReference>
<organism evidence="2 3">
    <name type="scientific">Terriglobus aquaticus</name>
    <dbReference type="NCBI Taxonomy" id="940139"/>
    <lineage>
        <taxon>Bacteria</taxon>
        <taxon>Pseudomonadati</taxon>
        <taxon>Acidobacteriota</taxon>
        <taxon>Terriglobia</taxon>
        <taxon>Terriglobales</taxon>
        <taxon>Acidobacteriaceae</taxon>
        <taxon>Terriglobus</taxon>
    </lineage>
</organism>
<comment type="caution">
    <text evidence="2">The sequence shown here is derived from an EMBL/GenBank/DDBJ whole genome shotgun (WGS) entry which is preliminary data.</text>
</comment>